<keyword evidence="4 7" id="KW-1133">Transmembrane helix</keyword>
<dbReference type="SUPFAM" id="SSF103473">
    <property type="entry name" value="MFS general substrate transporter"/>
    <property type="match status" value="1"/>
</dbReference>
<dbReference type="Pfam" id="PF07690">
    <property type="entry name" value="MFS_1"/>
    <property type="match status" value="1"/>
</dbReference>
<dbReference type="Gene3D" id="1.20.1250.20">
    <property type="entry name" value="MFS general substrate transporter like domains"/>
    <property type="match status" value="1"/>
</dbReference>
<keyword evidence="9" id="KW-1185">Reference proteome</keyword>
<feature type="region of interest" description="Disordered" evidence="6">
    <location>
        <begin position="1"/>
        <end position="23"/>
    </location>
</feature>
<evidence type="ECO:0000256" key="2">
    <source>
        <dbReference type="ARBA" id="ARBA00008432"/>
    </source>
</evidence>
<comment type="caution">
    <text evidence="8">The sequence shown here is derived from an EMBL/GenBank/DDBJ whole genome shotgun (WGS) entry which is preliminary data.</text>
</comment>
<evidence type="ECO:0000313" key="9">
    <source>
        <dbReference type="Proteomes" id="UP000230842"/>
    </source>
</evidence>
<dbReference type="GO" id="GO:0016020">
    <property type="term" value="C:membrane"/>
    <property type="evidence" value="ECO:0007669"/>
    <property type="project" value="UniProtKB-SubCell"/>
</dbReference>
<evidence type="ECO:0000256" key="6">
    <source>
        <dbReference type="SAM" id="MobiDB-lite"/>
    </source>
</evidence>
<dbReference type="InterPro" id="IPR036259">
    <property type="entry name" value="MFS_trans_sf"/>
</dbReference>
<evidence type="ECO:0000256" key="1">
    <source>
        <dbReference type="ARBA" id="ARBA00004141"/>
    </source>
</evidence>
<dbReference type="PANTHER" id="PTHR23515">
    <property type="entry name" value="HIGH-AFFINITY NITRATE TRANSPORTER 2.3"/>
    <property type="match status" value="1"/>
</dbReference>
<dbReference type="InterPro" id="IPR011701">
    <property type="entry name" value="MFS"/>
</dbReference>
<keyword evidence="5 7" id="KW-0472">Membrane</keyword>
<feature type="transmembrane region" description="Helical" evidence="7">
    <location>
        <begin position="50"/>
        <end position="74"/>
    </location>
</feature>
<reference evidence="8 9" key="1">
    <citation type="submission" date="2017-11" db="EMBL/GenBank/DDBJ databases">
        <title>Genomic Encyclopedia of Archaeal and Bacterial Type Strains, Phase II (KMG-II): From Individual Species to Whole Genera.</title>
        <authorList>
            <person name="Goeker M."/>
        </authorList>
    </citation>
    <scope>NUCLEOTIDE SEQUENCE [LARGE SCALE GENOMIC DNA]</scope>
    <source>
        <strain evidence="8 9">DSM 27763</strain>
    </source>
</reference>
<protein>
    <submittedName>
        <fullName evidence="8">NNP family nitrate/nitrite transporter-like MFS transporter</fullName>
    </submittedName>
</protein>
<dbReference type="CDD" id="cd17341">
    <property type="entry name" value="MFS_NRT2_like"/>
    <property type="match status" value="1"/>
</dbReference>
<proteinExistence type="inferred from homology"/>
<evidence type="ECO:0000256" key="5">
    <source>
        <dbReference type="ARBA" id="ARBA00023136"/>
    </source>
</evidence>
<dbReference type="GO" id="GO:0015112">
    <property type="term" value="F:nitrate transmembrane transporter activity"/>
    <property type="evidence" value="ECO:0007669"/>
    <property type="project" value="InterPro"/>
</dbReference>
<feature type="transmembrane region" description="Helical" evidence="7">
    <location>
        <begin position="343"/>
        <end position="363"/>
    </location>
</feature>
<sequence>MALSTAGTEPGTTTTTSARRRRTGRWIDQWDPEDSEFWESEGRPIARRNLIISIVVEHLGFTVWMLWSIVAVNLNNAGFSLTNSQLLWLVAMPSLVGAALRLPYTFAVGLFGGRNWTIVSGLLLLIPSVGLAWAVANPQIPFWMLLAIASTAGFGGGNFASSMTNISYFYPDREKGWALGLNAAGGNIGVAVVQAPFVVTAVITAGGGLVLWRAGLMWVPLILIAAFLAWKMMDNLGTAEADFATSAAAAKRKHTWVMSFLYIGTFGSFMGYAAAFPMLIKMEFPDVNPASYAFLGALVGSLARPFGGKWADRVGGARVTALSFVVMGGGVGFAVLALRAESFVFFLASFLLLFVATGVSNGSTYRMIPSIFRVTAGEGDEAQLRSKREAAAAIGIISALGAFGGFFVPRIYSMAADRAGTIEPAMLIYIGVYAVMLAVTWFFYLRPGAEMTKARV</sequence>
<evidence type="ECO:0000256" key="7">
    <source>
        <dbReference type="SAM" id="Phobius"/>
    </source>
</evidence>
<comment type="subcellular location">
    <subcellularLocation>
        <location evidence="1">Membrane</location>
        <topology evidence="1">Multi-pass membrane protein</topology>
    </subcellularLocation>
</comment>
<organism evidence="8 9">
    <name type="scientific">Mumia flava</name>
    <dbReference type="NCBI Taxonomy" id="1348852"/>
    <lineage>
        <taxon>Bacteria</taxon>
        <taxon>Bacillati</taxon>
        <taxon>Actinomycetota</taxon>
        <taxon>Actinomycetes</taxon>
        <taxon>Propionibacteriales</taxon>
        <taxon>Nocardioidaceae</taxon>
        <taxon>Mumia</taxon>
    </lineage>
</organism>
<evidence type="ECO:0000313" key="8">
    <source>
        <dbReference type="EMBL" id="PJJ56245.1"/>
    </source>
</evidence>
<gene>
    <name evidence="8" type="ORF">CLV56_0449</name>
</gene>
<evidence type="ECO:0000256" key="4">
    <source>
        <dbReference type="ARBA" id="ARBA00022989"/>
    </source>
</evidence>
<feature type="transmembrane region" description="Helical" evidence="7">
    <location>
        <begin position="116"/>
        <end position="136"/>
    </location>
</feature>
<dbReference type="InterPro" id="IPR044772">
    <property type="entry name" value="NO3_transporter"/>
</dbReference>
<feature type="transmembrane region" description="Helical" evidence="7">
    <location>
        <begin position="86"/>
        <end position="104"/>
    </location>
</feature>
<name>A0A0B2BLN7_9ACTN</name>
<comment type="similarity">
    <text evidence="2">Belongs to the major facilitator superfamily. Nitrate/nitrite porter (TC 2.A.1.8) family.</text>
</comment>
<dbReference type="OrthoDB" id="9771451at2"/>
<evidence type="ECO:0000256" key="3">
    <source>
        <dbReference type="ARBA" id="ARBA00022692"/>
    </source>
</evidence>
<feature type="transmembrane region" description="Helical" evidence="7">
    <location>
        <begin position="142"/>
        <end position="160"/>
    </location>
</feature>
<feature type="transmembrane region" description="Helical" evidence="7">
    <location>
        <begin position="181"/>
        <end position="204"/>
    </location>
</feature>
<dbReference type="RefSeq" id="WP_039348923.1">
    <property type="nucleotide sequence ID" value="NZ_PGEZ01000001.1"/>
</dbReference>
<dbReference type="EMBL" id="PGEZ01000001">
    <property type="protein sequence ID" value="PJJ56245.1"/>
    <property type="molecule type" value="Genomic_DNA"/>
</dbReference>
<feature type="transmembrane region" description="Helical" evidence="7">
    <location>
        <begin position="260"/>
        <end position="278"/>
    </location>
</feature>
<feature type="transmembrane region" description="Helical" evidence="7">
    <location>
        <begin position="210"/>
        <end position="230"/>
    </location>
</feature>
<dbReference type="AlphaFoldDB" id="A0A0B2BLN7"/>
<feature type="compositionally biased region" description="Low complexity" evidence="6">
    <location>
        <begin position="1"/>
        <end position="17"/>
    </location>
</feature>
<feature type="transmembrane region" description="Helical" evidence="7">
    <location>
        <begin position="290"/>
        <end position="307"/>
    </location>
</feature>
<feature type="transmembrane region" description="Helical" evidence="7">
    <location>
        <begin position="390"/>
        <end position="412"/>
    </location>
</feature>
<accession>A0A0B2BLN7</accession>
<feature type="transmembrane region" description="Helical" evidence="7">
    <location>
        <begin position="319"/>
        <end position="337"/>
    </location>
</feature>
<feature type="transmembrane region" description="Helical" evidence="7">
    <location>
        <begin position="424"/>
        <end position="445"/>
    </location>
</feature>
<dbReference type="Proteomes" id="UP000230842">
    <property type="component" value="Unassembled WGS sequence"/>
</dbReference>
<keyword evidence="3 7" id="KW-0812">Transmembrane</keyword>